<sequence>MQWGIFSVSVCEGAVCSGLGYGHRTYTLKRRDGHDLTPTVGCRRKVEEEKEEGRKERQQEEQQDYYIYRKEDKKGDINH</sequence>
<proteinExistence type="predicted"/>
<gene>
    <name evidence="2" type="ORF">Q7C36_018261</name>
</gene>
<organism evidence="2 3">
    <name type="scientific">Tachysurus vachellii</name>
    <name type="common">Darkbarbel catfish</name>
    <name type="synonym">Pelteobagrus vachellii</name>
    <dbReference type="NCBI Taxonomy" id="175792"/>
    <lineage>
        <taxon>Eukaryota</taxon>
        <taxon>Metazoa</taxon>
        <taxon>Chordata</taxon>
        <taxon>Craniata</taxon>
        <taxon>Vertebrata</taxon>
        <taxon>Euteleostomi</taxon>
        <taxon>Actinopterygii</taxon>
        <taxon>Neopterygii</taxon>
        <taxon>Teleostei</taxon>
        <taxon>Ostariophysi</taxon>
        <taxon>Siluriformes</taxon>
        <taxon>Bagridae</taxon>
        <taxon>Tachysurus</taxon>
    </lineage>
</organism>
<protein>
    <submittedName>
        <fullName evidence="2">Uncharacterized protein</fullName>
    </submittedName>
</protein>
<feature type="region of interest" description="Disordered" evidence="1">
    <location>
        <begin position="40"/>
        <end position="79"/>
    </location>
</feature>
<evidence type="ECO:0000256" key="1">
    <source>
        <dbReference type="SAM" id="MobiDB-lite"/>
    </source>
</evidence>
<evidence type="ECO:0000313" key="2">
    <source>
        <dbReference type="EMBL" id="KAK2827335.1"/>
    </source>
</evidence>
<feature type="compositionally biased region" description="Basic and acidic residues" evidence="1">
    <location>
        <begin position="67"/>
        <end position="79"/>
    </location>
</feature>
<evidence type="ECO:0000313" key="3">
    <source>
        <dbReference type="Proteomes" id="UP001187315"/>
    </source>
</evidence>
<dbReference type="EMBL" id="JAVHJS010000019">
    <property type="protein sequence ID" value="KAK2827335.1"/>
    <property type="molecule type" value="Genomic_DNA"/>
</dbReference>
<reference evidence="2" key="1">
    <citation type="submission" date="2023-08" db="EMBL/GenBank/DDBJ databases">
        <title>Pelteobagrus vachellii genome.</title>
        <authorList>
            <person name="Liu H."/>
        </authorList>
    </citation>
    <scope>NUCLEOTIDE SEQUENCE</scope>
    <source>
        <strain evidence="2">PRFRI_2022a</strain>
        <tissue evidence="2">Muscle</tissue>
    </source>
</reference>
<name>A0AA88S394_TACVA</name>
<comment type="caution">
    <text evidence="2">The sequence shown here is derived from an EMBL/GenBank/DDBJ whole genome shotgun (WGS) entry which is preliminary data.</text>
</comment>
<dbReference type="Proteomes" id="UP001187315">
    <property type="component" value="Unassembled WGS sequence"/>
</dbReference>
<feature type="compositionally biased region" description="Basic and acidic residues" evidence="1">
    <location>
        <begin position="44"/>
        <end position="60"/>
    </location>
</feature>
<accession>A0AA88S394</accession>
<keyword evidence="3" id="KW-1185">Reference proteome</keyword>
<dbReference type="AlphaFoldDB" id="A0AA88S394"/>